<sequence length="82" mass="8930">MAVVFLILLGIMGLMMLSAKLFAEKPVEEAQTSFSKEATELSTKELFTQDPLAKAAAIIALAEASGEKDGKKFKIQTIRKIK</sequence>
<evidence type="ECO:0000313" key="2">
    <source>
        <dbReference type="Proteomes" id="UP000183700"/>
    </source>
</evidence>
<name>A0A1L8SXH0_9ENTE</name>
<organism evidence="1 2">
    <name type="scientific">Enterococcus devriesei</name>
    <dbReference type="NCBI Taxonomy" id="319970"/>
    <lineage>
        <taxon>Bacteria</taxon>
        <taxon>Bacillati</taxon>
        <taxon>Bacillota</taxon>
        <taxon>Bacilli</taxon>
        <taxon>Lactobacillales</taxon>
        <taxon>Enterococcaceae</taxon>
        <taxon>Enterococcus</taxon>
    </lineage>
</organism>
<reference evidence="1 2" key="1">
    <citation type="submission" date="2014-12" db="EMBL/GenBank/DDBJ databases">
        <title>Draft genome sequences of 29 type strains of Enterococci.</title>
        <authorList>
            <person name="Zhong Z."/>
            <person name="Sun Z."/>
            <person name="Liu W."/>
            <person name="Zhang W."/>
            <person name="Zhang H."/>
        </authorList>
    </citation>
    <scope>NUCLEOTIDE SEQUENCE [LARGE SCALE GENOMIC DNA]</scope>
    <source>
        <strain evidence="1 2">DSM 22802</strain>
    </source>
</reference>
<comment type="caution">
    <text evidence="1">The sequence shown here is derived from an EMBL/GenBank/DDBJ whole genome shotgun (WGS) entry which is preliminary data.</text>
</comment>
<evidence type="ECO:0000313" key="1">
    <source>
        <dbReference type="EMBL" id="OJG36564.1"/>
    </source>
</evidence>
<gene>
    <name evidence="1" type="ORF">RV00_GL001923</name>
</gene>
<dbReference type="EMBL" id="JXKM01000003">
    <property type="protein sequence ID" value="OJG36564.1"/>
    <property type="molecule type" value="Genomic_DNA"/>
</dbReference>
<keyword evidence="2" id="KW-1185">Reference proteome</keyword>
<dbReference type="AlphaFoldDB" id="A0A1L8SXH0"/>
<accession>A0A1L8SXH0</accession>
<dbReference type="Proteomes" id="UP000183700">
    <property type="component" value="Unassembled WGS sequence"/>
</dbReference>
<proteinExistence type="predicted"/>
<dbReference type="STRING" id="319970.RV00_GL001923"/>
<protein>
    <submittedName>
        <fullName evidence="1">Uncharacterized protein</fullName>
    </submittedName>
</protein>